<dbReference type="RefSeq" id="WP_021862531.1">
    <property type="nucleotide sequence ID" value="NZ_CABJAU010000005.1"/>
</dbReference>
<reference evidence="4" key="1">
    <citation type="submission" date="2017-04" db="EMBL/GenBank/DDBJ databases">
        <title>Function of individual gut microbiota members based on whole genome sequencing of pure cultures obtained from chicken caecum.</title>
        <authorList>
            <person name="Medvecky M."/>
            <person name="Cejkova D."/>
            <person name="Polansky O."/>
            <person name="Karasova D."/>
            <person name="Kubasova T."/>
            <person name="Cizek A."/>
            <person name="Rychlik I."/>
        </authorList>
    </citation>
    <scope>NUCLEOTIDE SEQUENCE [LARGE SCALE GENOMIC DNA]</scope>
    <source>
        <strain evidence="4">An42</strain>
    </source>
</reference>
<organism evidence="3 4">
    <name type="scientific">Parabacteroides johnsonii</name>
    <dbReference type="NCBI Taxonomy" id="387661"/>
    <lineage>
        <taxon>Bacteria</taxon>
        <taxon>Pseudomonadati</taxon>
        <taxon>Bacteroidota</taxon>
        <taxon>Bacteroidia</taxon>
        <taxon>Bacteroidales</taxon>
        <taxon>Tannerellaceae</taxon>
        <taxon>Parabacteroides</taxon>
    </lineage>
</organism>
<dbReference type="InterPro" id="IPR021729">
    <property type="entry name" value="DUF3298"/>
</dbReference>
<evidence type="ECO:0000313" key="4">
    <source>
        <dbReference type="Proteomes" id="UP000195975"/>
    </source>
</evidence>
<name>A0A9Q5X8F5_9BACT</name>
<evidence type="ECO:0008006" key="5">
    <source>
        <dbReference type="Google" id="ProtNLM"/>
    </source>
</evidence>
<evidence type="ECO:0000313" key="3">
    <source>
        <dbReference type="EMBL" id="OUO05875.1"/>
    </source>
</evidence>
<dbReference type="Proteomes" id="UP000195975">
    <property type="component" value="Unassembled WGS sequence"/>
</dbReference>
<dbReference type="InterPro" id="IPR025303">
    <property type="entry name" value="PdaC"/>
</dbReference>
<accession>A0A9Q5X8F5</accession>
<dbReference type="EMBL" id="NFIJ01000005">
    <property type="protein sequence ID" value="OUO05875.1"/>
    <property type="molecule type" value="Genomic_DNA"/>
</dbReference>
<dbReference type="AlphaFoldDB" id="A0A9Q5X8F5"/>
<evidence type="ECO:0000259" key="2">
    <source>
        <dbReference type="Pfam" id="PF13739"/>
    </source>
</evidence>
<dbReference type="InterPro" id="IPR037126">
    <property type="entry name" value="PdaC/RsiV-like_sf"/>
</dbReference>
<feature type="domain" description="Deacetylase PdaC" evidence="2">
    <location>
        <begin position="61"/>
        <end position="170"/>
    </location>
</feature>
<sequence length="287" mass="32994">MIPMSTQISKSLIALFFLGMFVTGCNTNIKQTADNDIKFDSIRVDKTYHLLDNPDNPNCNLQLSFTYPAKFSDKEILKKIQNDFVLSYFGENYENLPPEEAVAKYTEDYLNNYKELEADFKAELEKKDDLPVGAWFSYFEMSSDEIVYNQNDILSYTVSFENYTGGAHGSHAYNNHVINLKTGNAITEEDIFIENFQDSLAQILIDHIAKQNKVENPKDLENIGFFSVEEIFPNGNFLVDGDGITYTFNEYEIAAYVVRETNVFLPYAEIQYLLKKDSPIYQLTMDN</sequence>
<gene>
    <name evidence="3" type="ORF">B5F96_07355</name>
</gene>
<evidence type="ECO:0000259" key="1">
    <source>
        <dbReference type="Pfam" id="PF11738"/>
    </source>
</evidence>
<dbReference type="Pfam" id="PF11738">
    <property type="entry name" value="DUF3298"/>
    <property type="match status" value="1"/>
</dbReference>
<dbReference type="Gene3D" id="3.30.565.40">
    <property type="entry name" value="Fervidobacterium nodosum Rt17-B1 like"/>
    <property type="match status" value="1"/>
</dbReference>
<comment type="caution">
    <text evidence="3">The sequence shown here is derived from an EMBL/GenBank/DDBJ whole genome shotgun (WGS) entry which is preliminary data.</text>
</comment>
<dbReference type="Pfam" id="PF13739">
    <property type="entry name" value="PdaC"/>
    <property type="match status" value="1"/>
</dbReference>
<proteinExistence type="predicted"/>
<protein>
    <recommendedName>
        <fullName evidence="5">DUF3298/DUF4163 domain-containing protein</fullName>
    </recommendedName>
</protein>
<feature type="domain" description="DUF3298" evidence="1">
    <location>
        <begin position="189"/>
        <end position="267"/>
    </location>
</feature>
<dbReference type="Gene3D" id="3.90.640.20">
    <property type="entry name" value="Heat-shock cognate protein, ATPase"/>
    <property type="match status" value="1"/>
</dbReference>